<dbReference type="AlphaFoldDB" id="A0A9P6IJN2"/>
<accession>A0A9P6IJN2</accession>
<evidence type="ECO:0000313" key="3">
    <source>
        <dbReference type="Proteomes" id="UP000749646"/>
    </source>
</evidence>
<feature type="compositionally biased region" description="Polar residues" evidence="1">
    <location>
        <begin position="46"/>
        <end position="55"/>
    </location>
</feature>
<dbReference type="OrthoDB" id="2409837at2759"/>
<feature type="region of interest" description="Disordered" evidence="1">
    <location>
        <begin position="119"/>
        <end position="309"/>
    </location>
</feature>
<comment type="caution">
    <text evidence="2">The sequence shown here is derived from an EMBL/GenBank/DDBJ whole genome shotgun (WGS) entry which is preliminary data.</text>
</comment>
<dbReference type="EMBL" id="JAAAHW010010337">
    <property type="protein sequence ID" value="KAF9927316.1"/>
    <property type="molecule type" value="Genomic_DNA"/>
</dbReference>
<feature type="compositionally biased region" description="Low complexity" evidence="1">
    <location>
        <begin position="137"/>
        <end position="150"/>
    </location>
</feature>
<name>A0A9P6IJN2_9FUNG</name>
<organism evidence="2 3">
    <name type="scientific">Modicella reniformis</name>
    <dbReference type="NCBI Taxonomy" id="1440133"/>
    <lineage>
        <taxon>Eukaryota</taxon>
        <taxon>Fungi</taxon>
        <taxon>Fungi incertae sedis</taxon>
        <taxon>Mucoromycota</taxon>
        <taxon>Mortierellomycotina</taxon>
        <taxon>Mortierellomycetes</taxon>
        <taxon>Mortierellales</taxon>
        <taxon>Mortierellaceae</taxon>
        <taxon>Modicella</taxon>
    </lineage>
</organism>
<dbReference type="Proteomes" id="UP000749646">
    <property type="component" value="Unassembled WGS sequence"/>
</dbReference>
<feature type="compositionally biased region" description="Polar residues" evidence="1">
    <location>
        <begin position="151"/>
        <end position="173"/>
    </location>
</feature>
<keyword evidence="3" id="KW-1185">Reference proteome</keyword>
<feature type="compositionally biased region" description="Basic and acidic residues" evidence="1">
    <location>
        <begin position="187"/>
        <end position="203"/>
    </location>
</feature>
<sequence>MNGLSQATRRPGVERQAGVFNPSFDENRRSLAGSVVTPPSSHEHQASVSSTSGVFTPSLLSGTGAGAGTGAGPGSFSSGHRPGGSFSSKHHGSINEGNAWYRKRASVIIPDGGSAHIKLFPDDGETSPLSCGIVINRSSRSSSQSSSQSSPTNPSIATPSPLRMSQMQQGVNESPTSLPSLTQQQQTERHALSPLKEETKIELDGSSSSETTTGTSVRNGAAVFEGVQPSRSVSRSPSPCISRSSSGLLNAPQLIMEPEELEEKRESERDKSSKEQEEMLDEVVVRLRPPRRDNSTNSLNRRSYLDDYR</sequence>
<feature type="compositionally biased region" description="Gly residues" evidence="1">
    <location>
        <begin position="63"/>
        <end position="73"/>
    </location>
</feature>
<evidence type="ECO:0000313" key="2">
    <source>
        <dbReference type="EMBL" id="KAF9927316.1"/>
    </source>
</evidence>
<feature type="compositionally biased region" description="Low complexity" evidence="1">
    <location>
        <begin position="229"/>
        <end position="246"/>
    </location>
</feature>
<feature type="compositionally biased region" description="Low complexity" evidence="1">
    <location>
        <begin position="174"/>
        <end position="186"/>
    </location>
</feature>
<evidence type="ECO:0000256" key="1">
    <source>
        <dbReference type="SAM" id="MobiDB-lite"/>
    </source>
</evidence>
<feature type="region of interest" description="Disordered" evidence="1">
    <location>
        <begin position="1"/>
        <end position="92"/>
    </location>
</feature>
<reference evidence="2" key="1">
    <citation type="journal article" date="2020" name="Fungal Divers.">
        <title>Resolving the Mortierellaceae phylogeny through synthesis of multi-gene phylogenetics and phylogenomics.</title>
        <authorList>
            <person name="Vandepol N."/>
            <person name="Liber J."/>
            <person name="Desiro A."/>
            <person name="Na H."/>
            <person name="Kennedy M."/>
            <person name="Barry K."/>
            <person name="Grigoriev I.V."/>
            <person name="Miller A.N."/>
            <person name="O'Donnell K."/>
            <person name="Stajich J.E."/>
            <person name="Bonito G."/>
        </authorList>
    </citation>
    <scope>NUCLEOTIDE SEQUENCE</scope>
    <source>
        <strain evidence="2">MES-2147</strain>
    </source>
</reference>
<feature type="compositionally biased region" description="Low complexity" evidence="1">
    <location>
        <begin position="205"/>
        <end position="216"/>
    </location>
</feature>
<gene>
    <name evidence="2" type="ORF">BGZ65_006841</name>
</gene>
<feature type="compositionally biased region" description="Basic and acidic residues" evidence="1">
    <location>
        <begin position="262"/>
        <end position="277"/>
    </location>
</feature>
<proteinExistence type="predicted"/>
<protein>
    <submittedName>
        <fullName evidence="2">Uncharacterized protein</fullName>
    </submittedName>
</protein>